<evidence type="ECO:0000313" key="3">
    <source>
        <dbReference type="EMBL" id="SHH42132.1"/>
    </source>
</evidence>
<keyword evidence="1" id="KW-0443">Lipid metabolism</keyword>
<reference evidence="3 4" key="1">
    <citation type="submission" date="2016-11" db="EMBL/GenBank/DDBJ databases">
        <authorList>
            <person name="Jaros S."/>
            <person name="Januszkiewicz K."/>
            <person name="Wedrychowicz H."/>
        </authorList>
    </citation>
    <scope>NUCLEOTIDE SEQUENCE [LARGE SCALE GENOMIC DNA]</scope>
    <source>
        <strain evidence="3 4">GAS242</strain>
    </source>
</reference>
<proteinExistence type="predicted"/>
<dbReference type="Pfam" id="PF01734">
    <property type="entry name" value="Patatin"/>
    <property type="match status" value="1"/>
</dbReference>
<accession>A0A1M5SUF0</accession>
<sequence>MTDDSFADGKPASIAPEGDVRRIGLALSGGGVRAATFHMGVLKRLAAQGLLERVSVVSTVSGGSLVTAAVVAEAGMKWPSSKDFLGKIYPAVRAKMTSGDLFSLEAIGWRGLLEFKIDLVRDRASVLARLLERNWGVSGALGDLPDAPHWLINTTCIETGKNWRFAKREMGDWTFGRHYAPDVPLSIAAAASAAVPYVIGAMRLPLPAAGWWETDPATGKQLRARAPSRKQVRLWDGGAYDNMGLEAITKPGKGLRHCDFLICSDASGPLGAPGRSPLAALFDGKLSSPRLFDVAGDQIRALRSRVLIADIASKTLDGVLLRMGNSVRTVDVKNDLTRPIGFYDRFQTDEQAARALQHPTDLRALSGPGFDGLARHGFEIADATLTTYVAAGFPTSHYWEDLS</sequence>
<protein>
    <submittedName>
        <fullName evidence="3">NTE family protein</fullName>
    </submittedName>
</protein>
<evidence type="ECO:0000256" key="1">
    <source>
        <dbReference type="ARBA" id="ARBA00023098"/>
    </source>
</evidence>
<dbReference type="GO" id="GO:0046475">
    <property type="term" value="P:glycerophospholipid catabolic process"/>
    <property type="evidence" value="ECO:0007669"/>
    <property type="project" value="TreeGrafter"/>
</dbReference>
<dbReference type="EMBL" id="LT670818">
    <property type="protein sequence ID" value="SHH42132.1"/>
    <property type="molecule type" value="Genomic_DNA"/>
</dbReference>
<evidence type="ECO:0000259" key="2">
    <source>
        <dbReference type="Pfam" id="PF01734"/>
    </source>
</evidence>
<dbReference type="PANTHER" id="PTHR10728">
    <property type="entry name" value="CYTOSOLIC PHOSPHOLIPASE A2"/>
    <property type="match status" value="1"/>
</dbReference>
<evidence type="ECO:0000313" key="4">
    <source>
        <dbReference type="Proteomes" id="UP000190675"/>
    </source>
</evidence>
<dbReference type="InterPro" id="IPR002641">
    <property type="entry name" value="PNPLA_dom"/>
</dbReference>
<dbReference type="Gene3D" id="3.40.1090.10">
    <property type="entry name" value="Cytosolic phospholipase A2 catalytic domain"/>
    <property type="match status" value="2"/>
</dbReference>
<feature type="domain" description="PNPLA" evidence="2">
    <location>
        <begin position="25"/>
        <end position="246"/>
    </location>
</feature>
<dbReference type="InterPro" id="IPR016035">
    <property type="entry name" value="Acyl_Trfase/lysoPLipase"/>
</dbReference>
<organism evidence="3 4">
    <name type="scientific">Bradyrhizobium erythrophlei</name>
    <dbReference type="NCBI Taxonomy" id="1437360"/>
    <lineage>
        <taxon>Bacteria</taxon>
        <taxon>Pseudomonadati</taxon>
        <taxon>Pseudomonadota</taxon>
        <taxon>Alphaproteobacteria</taxon>
        <taxon>Hyphomicrobiales</taxon>
        <taxon>Nitrobacteraceae</taxon>
        <taxon>Bradyrhizobium</taxon>
    </lineage>
</organism>
<dbReference type="GO" id="GO:0004623">
    <property type="term" value="F:phospholipase A2 activity"/>
    <property type="evidence" value="ECO:0007669"/>
    <property type="project" value="TreeGrafter"/>
</dbReference>
<gene>
    <name evidence="3" type="ORF">SAMN05444169_7380</name>
</gene>
<name>A0A1M5SUF0_9BRAD</name>
<dbReference type="Proteomes" id="UP000190675">
    <property type="component" value="Chromosome I"/>
</dbReference>
<dbReference type="PANTHER" id="PTHR10728:SF40">
    <property type="entry name" value="PATATIN FAMILY PROTEIN"/>
    <property type="match status" value="1"/>
</dbReference>
<dbReference type="RefSeq" id="WP_244567698.1">
    <property type="nucleotide sequence ID" value="NZ_LT670818.1"/>
</dbReference>
<dbReference type="GO" id="GO:0005829">
    <property type="term" value="C:cytosol"/>
    <property type="evidence" value="ECO:0007669"/>
    <property type="project" value="TreeGrafter"/>
</dbReference>
<dbReference type="AlphaFoldDB" id="A0A1M5SUF0"/>
<dbReference type="SUPFAM" id="SSF52151">
    <property type="entry name" value="FabD/lysophospholipase-like"/>
    <property type="match status" value="1"/>
</dbReference>